<evidence type="ECO:0000313" key="4">
    <source>
        <dbReference type="Proteomes" id="UP000313359"/>
    </source>
</evidence>
<name>A0A5C2S1K4_9APHY</name>
<dbReference type="AlphaFoldDB" id="A0A5C2S1K4"/>
<keyword evidence="1" id="KW-1133">Transmembrane helix</keyword>
<organism evidence="3 4">
    <name type="scientific">Lentinus tigrinus ALCF2SS1-6</name>
    <dbReference type="NCBI Taxonomy" id="1328759"/>
    <lineage>
        <taxon>Eukaryota</taxon>
        <taxon>Fungi</taxon>
        <taxon>Dikarya</taxon>
        <taxon>Basidiomycota</taxon>
        <taxon>Agaricomycotina</taxon>
        <taxon>Agaricomycetes</taxon>
        <taxon>Polyporales</taxon>
        <taxon>Polyporaceae</taxon>
        <taxon>Lentinus</taxon>
    </lineage>
</organism>
<dbReference type="Pfam" id="PF20151">
    <property type="entry name" value="DUF6533"/>
    <property type="match status" value="1"/>
</dbReference>
<evidence type="ECO:0000259" key="2">
    <source>
        <dbReference type="Pfam" id="PF20151"/>
    </source>
</evidence>
<dbReference type="OrthoDB" id="2750926at2759"/>
<feature type="transmembrane region" description="Helical" evidence="1">
    <location>
        <begin position="96"/>
        <end position="113"/>
    </location>
</feature>
<feature type="transmembrane region" description="Helical" evidence="1">
    <location>
        <begin position="54"/>
        <end position="76"/>
    </location>
</feature>
<dbReference type="Proteomes" id="UP000313359">
    <property type="component" value="Unassembled WGS sequence"/>
</dbReference>
<evidence type="ECO:0000313" key="3">
    <source>
        <dbReference type="EMBL" id="RPD57300.1"/>
    </source>
</evidence>
<feature type="transmembrane region" description="Helical" evidence="1">
    <location>
        <begin position="12"/>
        <end position="33"/>
    </location>
</feature>
<keyword evidence="4" id="KW-1185">Reference proteome</keyword>
<gene>
    <name evidence="3" type="ORF">L227DRAFT_655695</name>
</gene>
<feature type="transmembrane region" description="Helical" evidence="1">
    <location>
        <begin position="168"/>
        <end position="189"/>
    </location>
</feature>
<feature type="transmembrane region" description="Helical" evidence="1">
    <location>
        <begin position="210"/>
        <end position="231"/>
    </location>
</feature>
<feature type="transmembrane region" description="Helical" evidence="1">
    <location>
        <begin position="120"/>
        <end position="140"/>
    </location>
</feature>
<dbReference type="EMBL" id="ML122282">
    <property type="protein sequence ID" value="RPD57300.1"/>
    <property type="molecule type" value="Genomic_DNA"/>
</dbReference>
<dbReference type="STRING" id="1328759.A0A5C2S1K4"/>
<feature type="transmembrane region" description="Helical" evidence="1">
    <location>
        <begin position="243"/>
        <end position="264"/>
    </location>
</feature>
<keyword evidence="1" id="KW-0812">Transmembrane</keyword>
<feature type="domain" description="DUF6533" evidence="2">
    <location>
        <begin position="22"/>
        <end position="67"/>
    </location>
</feature>
<evidence type="ECO:0000256" key="1">
    <source>
        <dbReference type="SAM" id="Phobius"/>
    </source>
</evidence>
<dbReference type="InterPro" id="IPR045340">
    <property type="entry name" value="DUF6533"/>
</dbReference>
<protein>
    <recommendedName>
        <fullName evidence="2">DUF6533 domain-containing protein</fullName>
    </recommendedName>
</protein>
<accession>A0A5C2S1K4</accession>
<keyword evidence="1" id="KW-0472">Membrane</keyword>
<reference evidence="3" key="1">
    <citation type="journal article" date="2018" name="Genome Biol. Evol.">
        <title>Genomics and development of Lentinus tigrinus, a white-rot wood-decaying mushroom with dimorphic fruiting bodies.</title>
        <authorList>
            <person name="Wu B."/>
            <person name="Xu Z."/>
            <person name="Knudson A."/>
            <person name="Carlson A."/>
            <person name="Chen N."/>
            <person name="Kovaka S."/>
            <person name="LaButti K."/>
            <person name="Lipzen A."/>
            <person name="Pennachio C."/>
            <person name="Riley R."/>
            <person name="Schakwitz W."/>
            <person name="Umezawa K."/>
            <person name="Ohm R.A."/>
            <person name="Grigoriev I.V."/>
            <person name="Nagy L.G."/>
            <person name="Gibbons J."/>
            <person name="Hibbett D."/>
        </authorList>
    </citation>
    <scope>NUCLEOTIDE SEQUENCE [LARGE SCALE GENOMIC DNA]</scope>
    <source>
        <strain evidence="3">ALCF2SS1-6</strain>
    </source>
</reference>
<proteinExistence type="predicted"/>
<sequence length="325" mass="35817">MADGVAAPQLIAFYDSIFVQNCCGFASLSLLVYEYAITFGREVDFFWRRKFTGASLLFFLNRYFPLVVNAVSFVGLAPLSDKGCSTIVHASPFLDILQYIPWAAFSALRVFALSGRHWPLAILVFLLAAMPFMINCYTYTFLKSLNDPVFGCEATRYISPSLTKAFTIVSRTCLMASDVLVIITTWAATRNTVNLHGPNRGIGHTFAGTLLRDGTVYFVVLLVLNALHLTFTMLPIVDASLAPVSYITLFTEPITAVLVSRFMLNLQAVNRRAINGDSQRTLTLQIGSVNFERVIGSLGSDVLSVTSSVDFSTDAEETEISSMRD</sequence>